<evidence type="ECO:0000313" key="3">
    <source>
        <dbReference type="Proteomes" id="UP000663873"/>
    </source>
</evidence>
<feature type="compositionally biased region" description="Acidic residues" evidence="1">
    <location>
        <begin position="17"/>
        <end position="30"/>
    </location>
</feature>
<evidence type="ECO:0000256" key="1">
    <source>
        <dbReference type="SAM" id="MobiDB-lite"/>
    </source>
</evidence>
<reference evidence="2" key="1">
    <citation type="submission" date="2021-02" db="EMBL/GenBank/DDBJ databases">
        <authorList>
            <person name="Nowell W R."/>
        </authorList>
    </citation>
    <scope>NUCLEOTIDE SEQUENCE</scope>
</reference>
<accession>A0A821TC29</accession>
<feature type="non-terminal residue" evidence="2">
    <location>
        <position position="49"/>
    </location>
</feature>
<dbReference type="Proteomes" id="UP000663873">
    <property type="component" value="Unassembled WGS sequence"/>
</dbReference>
<organism evidence="2 3">
    <name type="scientific">Rotaria socialis</name>
    <dbReference type="NCBI Taxonomy" id="392032"/>
    <lineage>
        <taxon>Eukaryota</taxon>
        <taxon>Metazoa</taxon>
        <taxon>Spiralia</taxon>
        <taxon>Gnathifera</taxon>
        <taxon>Rotifera</taxon>
        <taxon>Eurotatoria</taxon>
        <taxon>Bdelloidea</taxon>
        <taxon>Philodinida</taxon>
        <taxon>Philodinidae</taxon>
        <taxon>Rotaria</taxon>
    </lineage>
</organism>
<gene>
    <name evidence="2" type="ORF">UJA718_LOCUS44201</name>
</gene>
<sequence length="49" mass="6085">ENDPIDFEENGRRQQQQEEEDDEDEEEDINLENKSDFEKQQIYLKRQIK</sequence>
<evidence type="ECO:0000313" key="2">
    <source>
        <dbReference type="EMBL" id="CAF4869275.1"/>
    </source>
</evidence>
<feature type="region of interest" description="Disordered" evidence="1">
    <location>
        <begin position="1"/>
        <end position="49"/>
    </location>
</feature>
<dbReference type="EMBL" id="CAJOBP010066816">
    <property type="protein sequence ID" value="CAF4869275.1"/>
    <property type="molecule type" value="Genomic_DNA"/>
</dbReference>
<comment type="caution">
    <text evidence="2">The sequence shown here is derived from an EMBL/GenBank/DDBJ whole genome shotgun (WGS) entry which is preliminary data.</text>
</comment>
<protein>
    <submittedName>
        <fullName evidence="2">Uncharacterized protein</fullName>
    </submittedName>
</protein>
<name>A0A821TC29_9BILA</name>
<proteinExistence type="predicted"/>
<feature type="non-terminal residue" evidence="2">
    <location>
        <position position="1"/>
    </location>
</feature>
<dbReference type="AlphaFoldDB" id="A0A821TC29"/>
<keyword evidence="3" id="KW-1185">Reference proteome</keyword>